<evidence type="ECO:0000313" key="3">
    <source>
        <dbReference type="EMBL" id="RIH75514.1"/>
    </source>
</evidence>
<dbReference type="InterPro" id="IPR024983">
    <property type="entry name" value="CHAT_dom"/>
</dbReference>
<dbReference type="PANTHER" id="PTHR10098">
    <property type="entry name" value="RAPSYN-RELATED"/>
    <property type="match status" value="1"/>
</dbReference>
<dbReference type="PANTHER" id="PTHR10098:SF112">
    <property type="entry name" value="SLR0380 PROTEIN"/>
    <property type="match status" value="1"/>
</dbReference>
<dbReference type="EMBL" id="QWKX01000065">
    <property type="protein sequence ID" value="RIH75514.1"/>
    <property type="molecule type" value="Genomic_DNA"/>
</dbReference>
<reference evidence="3 4" key="1">
    <citation type="submission" date="2018-08" db="EMBL/GenBank/DDBJ databases">
        <title>Meiothermus cateniformans JCM 15151 genome sequencing project.</title>
        <authorList>
            <person name="Da Costa M.S."/>
            <person name="Albuquerque L."/>
            <person name="Raposo P."/>
            <person name="Froufe H.J.C."/>
            <person name="Barroso C.S."/>
            <person name="Egas C."/>
        </authorList>
    </citation>
    <scope>NUCLEOTIDE SEQUENCE [LARGE SCALE GENOMIC DNA]</scope>
    <source>
        <strain evidence="3 4">JCM 15151</strain>
    </source>
</reference>
<dbReference type="SUPFAM" id="SSF48452">
    <property type="entry name" value="TPR-like"/>
    <property type="match status" value="2"/>
</dbReference>
<name>A0A399DTD3_9DEIN</name>
<dbReference type="Pfam" id="PF13424">
    <property type="entry name" value="TPR_12"/>
    <property type="match status" value="1"/>
</dbReference>
<evidence type="ECO:0000313" key="4">
    <source>
        <dbReference type="Proteomes" id="UP000266089"/>
    </source>
</evidence>
<dbReference type="InterPro" id="IPR011990">
    <property type="entry name" value="TPR-like_helical_dom_sf"/>
</dbReference>
<dbReference type="InterPro" id="IPR019734">
    <property type="entry name" value="TPR_rpt"/>
</dbReference>
<keyword evidence="1" id="KW-0175">Coiled coil</keyword>
<dbReference type="Proteomes" id="UP000266089">
    <property type="component" value="Unassembled WGS sequence"/>
</dbReference>
<sequence length="924" mass="102610">MNRHELLRRLMGESDPVRRRAWLEPMAHGAEVTSLIERLKAEVERRGDGAYQAGERALEAAACALGLTACGRFAEALPFYEEASRGLESLGCKEGAARLGMRQIQALVTTGEMAQAWALAQQTRVLFMELGLLREAALVDIHVGAIHYRLGRVREAEAVLGSALEQLERLGDRVGQGKAHGNLALVYEAQDRYREAMNHCQQALRIFRAHHQLEDFIGCSVNLALLYRKEGRLNQALDLLSRVRGIHGTPNAARAQLAEARVYLDLNLWAEAILFSQELVEFFAERGMRMELAEALVTLGSAQAKQGRLEEAHQTLERARSGWLALNNAIQAARVEVLLASLYLQSGHNAQAVGLVEQALEGLGGAPSAKALGLSVMAEALLRQGNHSKARRRLEEAASLALGLGMPDLIVRIEHLRGRAAVLENRVQAAELHFKRAIERLEKVRIHLGVDEFKLAYLGDKLEVYSDLIDLLLDQQRLHEAFECVERVKSRALVDLLAQRGEGEPPQGRTDFGVERLRQELAGVRRELNQHLVALEAQGQGTRGHHREKMVALEQRIMRLTCEIKRRQLGASTAKERPNLRLLELQKILQPGAVLLEYHHTRRGLMAFVVEGPRAEVVCNLGSLEQVQRHVEQLEFFLSRVAQGGILLEVYGEETLKRLVDEQLQALYHLLIEPLPLRFFGQPLVVVPHGLLHAVPFAALFDGERYLLDRAEVSFTPSAAVYALCRKRQRLEAGSLVAFGVSLEHIPQTIEEVEQISRIVQNAHTFVGERATLENFFTAAPQAGVLHIATHGAFRPDNPMFSGLRLADGWLAARDLYNLHLRAELVVLSACETGLAKQLGGDELVGLARGFLCAGATSLITSLWPVRDDVTAQFMIALYTHLRAGKPIATALREAQLAMRATFPNPYFWAAFAATGDPHRTLRL</sequence>
<feature type="coiled-coil region" evidence="1">
    <location>
        <begin position="413"/>
        <end position="440"/>
    </location>
</feature>
<dbReference type="SMART" id="SM00028">
    <property type="entry name" value="TPR"/>
    <property type="match status" value="7"/>
</dbReference>
<protein>
    <submittedName>
        <fullName evidence="3">Putative PEP-CTERM system TPR-repeat lipoprotein</fullName>
    </submittedName>
</protein>
<accession>A0A399DTD3</accession>
<organism evidence="3 4">
    <name type="scientific">Meiothermus taiwanensis</name>
    <dbReference type="NCBI Taxonomy" id="172827"/>
    <lineage>
        <taxon>Bacteria</taxon>
        <taxon>Thermotogati</taxon>
        <taxon>Deinococcota</taxon>
        <taxon>Deinococci</taxon>
        <taxon>Thermales</taxon>
        <taxon>Thermaceae</taxon>
        <taxon>Meiothermus</taxon>
    </lineage>
</organism>
<feature type="domain" description="CHAT" evidence="2">
    <location>
        <begin position="662"/>
        <end position="917"/>
    </location>
</feature>
<comment type="caution">
    <text evidence="3">The sequence shown here is derived from an EMBL/GenBank/DDBJ whole genome shotgun (WGS) entry which is preliminary data.</text>
</comment>
<dbReference type="Gene3D" id="1.25.40.10">
    <property type="entry name" value="Tetratricopeptide repeat domain"/>
    <property type="match status" value="3"/>
</dbReference>
<dbReference type="OrthoDB" id="9761935at2"/>
<dbReference type="AlphaFoldDB" id="A0A399DTD3"/>
<dbReference type="RefSeq" id="WP_027887518.1">
    <property type="nucleotide sequence ID" value="NZ_JBHSXZ010000018.1"/>
</dbReference>
<evidence type="ECO:0000256" key="1">
    <source>
        <dbReference type="SAM" id="Coils"/>
    </source>
</evidence>
<proteinExistence type="predicted"/>
<gene>
    <name evidence="3" type="ORF">Mcate_02205</name>
</gene>
<evidence type="ECO:0000259" key="2">
    <source>
        <dbReference type="Pfam" id="PF12770"/>
    </source>
</evidence>
<dbReference type="Pfam" id="PF12770">
    <property type="entry name" value="CHAT"/>
    <property type="match status" value="1"/>
</dbReference>
<keyword evidence="3" id="KW-0449">Lipoprotein</keyword>